<evidence type="ECO:0000256" key="2">
    <source>
        <dbReference type="SAM" id="MobiDB-lite"/>
    </source>
</evidence>
<protein>
    <submittedName>
        <fullName evidence="3">Uncharacterized protein</fullName>
    </submittedName>
</protein>
<gene>
    <name evidence="3" type="ORF">LCGC14_0431000</name>
</gene>
<feature type="coiled-coil region" evidence="1">
    <location>
        <begin position="90"/>
        <end position="117"/>
    </location>
</feature>
<dbReference type="AlphaFoldDB" id="A0A0F9SMZ7"/>
<sequence>MGEVALNELLVVAKKETRGRKKHSDVRAGVQHTINAAGPLGAQYILKILQTKMRIDFTRWKVAEFVVEQHLGKARQKIEVDSPINSYLAIIALAEKAEQAQLENKVIEGEYAIKQEEKQGTDGTAQVAQDKSATCTTI</sequence>
<proteinExistence type="predicted"/>
<keyword evidence="1" id="KW-0175">Coiled coil</keyword>
<evidence type="ECO:0000256" key="1">
    <source>
        <dbReference type="SAM" id="Coils"/>
    </source>
</evidence>
<dbReference type="EMBL" id="LAZR01000403">
    <property type="protein sequence ID" value="KKN70405.1"/>
    <property type="molecule type" value="Genomic_DNA"/>
</dbReference>
<name>A0A0F9SMZ7_9ZZZZ</name>
<feature type="region of interest" description="Disordered" evidence="2">
    <location>
        <begin position="119"/>
        <end position="138"/>
    </location>
</feature>
<comment type="caution">
    <text evidence="3">The sequence shown here is derived from an EMBL/GenBank/DDBJ whole genome shotgun (WGS) entry which is preliminary data.</text>
</comment>
<accession>A0A0F9SMZ7</accession>
<feature type="compositionally biased region" description="Polar residues" evidence="2">
    <location>
        <begin position="121"/>
        <end position="138"/>
    </location>
</feature>
<reference evidence="3" key="1">
    <citation type="journal article" date="2015" name="Nature">
        <title>Complex archaea that bridge the gap between prokaryotes and eukaryotes.</title>
        <authorList>
            <person name="Spang A."/>
            <person name="Saw J.H."/>
            <person name="Jorgensen S.L."/>
            <person name="Zaremba-Niedzwiedzka K."/>
            <person name="Martijn J."/>
            <person name="Lind A.E."/>
            <person name="van Eijk R."/>
            <person name="Schleper C."/>
            <person name="Guy L."/>
            <person name="Ettema T.J."/>
        </authorList>
    </citation>
    <scope>NUCLEOTIDE SEQUENCE</scope>
</reference>
<evidence type="ECO:0000313" key="3">
    <source>
        <dbReference type="EMBL" id="KKN70405.1"/>
    </source>
</evidence>
<organism evidence="3">
    <name type="scientific">marine sediment metagenome</name>
    <dbReference type="NCBI Taxonomy" id="412755"/>
    <lineage>
        <taxon>unclassified sequences</taxon>
        <taxon>metagenomes</taxon>
        <taxon>ecological metagenomes</taxon>
    </lineage>
</organism>